<evidence type="ECO:0000259" key="2">
    <source>
        <dbReference type="Pfam" id="PF20681"/>
    </source>
</evidence>
<feature type="region of interest" description="Disordered" evidence="1">
    <location>
        <begin position="148"/>
        <end position="186"/>
    </location>
</feature>
<protein>
    <recommendedName>
        <fullName evidence="2">DUF6818 domain-containing protein</fullName>
    </recommendedName>
</protein>
<dbReference type="InterPro" id="IPR049203">
    <property type="entry name" value="DUF6818"/>
</dbReference>
<dbReference type="KEGG" id="ccp:CHC_T00001848001"/>
<proteinExistence type="predicted"/>
<dbReference type="EMBL" id="HG001630">
    <property type="protein sequence ID" value="CDF33018.1"/>
    <property type="molecule type" value="Genomic_DNA"/>
</dbReference>
<dbReference type="AlphaFoldDB" id="R7Q5B2"/>
<evidence type="ECO:0000256" key="1">
    <source>
        <dbReference type="SAM" id="MobiDB-lite"/>
    </source>
</evidence>
<evidence type="ECO:0000313" key="4">
    <source>
        <dbReference type="Proteomes" id="UP000012073"/>
    </source>
</evidence>
<evidence type="ECO:0000313" key="3">
    <source>
        <dbReference type="EMBL" id="CDF33018.1"/>
    </source>
</evidence>
<dbReference type="RefSeq" id="XP_005712821.1">
    <property type="nucleotide sequence ID" value="XM_005712764.1"/>
</dbReference>
<feature type="region of interest" description="Disordered" evidence="1">
    <location>
        <begin position="1"/>
        <end position="63"/>
    </location>
</feature>
<reference evidence="4" key="1">
    <citation type="journal article" date="2013" name="Proc. Natl. Acad. Sci. U.S.A.">
        <title>Genome structure and metabolic features in the red seaweed Chondrus crispus shed light on evolution of the Archaeplastida.</title>
        <authorList>
            <person name="Collen J."/>
            <person name="Porcel B."/>
            <person name="Carre W."/>
            <person name="Ball S.G."/>
            <person name="Chaparro C."/>
            <person name="Tonon T."/>
            <person name="Barbeyron T."/>
            <person name="Michel G."/>
            <person name="Noel B."/>
            <person name="Valentin K."/>
            <person name="Elias M."/>
            <person name="Artiguenave F."/>
            <person name="Arun A."/>
            <person name="Aury J.M."/>
            <person name="Barbosa-Neto J.F."/>
            <person name="Bothwell J.H."/>
            <person name="Bouget F.Y."/>
            <person name="Brillet L."/>
            <person name="Cabello-Hurtado F."/>
            <person name="Capella-Gutierrez S."/>
            <person name="Charrier B."/>
            <person name="Cladiere L."/>
            <person name="Cock J.M."/>
            <person name="Coelho S.M."/>
            <person name="Colleoni C."/>
            <person name="Czjzek M."/>
            <person name="Da Silva C."/>
            <person name="Delage L."/>
            <person name="Denoeud F."/>
            <person name="Deschamps P."/>
            <person name="Dittami S.M."/>
            <person name="Gabaldon T."/>
            <person name="Gachon C.M."/>
            <person name="Groisillier A."/>
            <person name="Herve C."/>
            <person name="Jabbari K."/>
            <person name="Katinka M."/>
            <person name="Kloareg B."/>
            <person name="Kowalczyk N."/>
            <person name="Labadie K."/>
            <person name="Leblanc C."/>
            <person name="Lopez P.J."/>
            <person name="McLachlan D.H."/>
            <person name="Meslet-Cladiere L."/>
            <person name="Moustafa A."/>
            <person name="Nehr Z."/>
            <person name="Nyvall Collen P."/>
            <person name="Panaud O."/>
            <person name="Partensky F."/>
            <person name="Poulain J."/>
            <person name="Rensing S.A."/>
            <person name="Rousvoal S."/>
            <person name="Samson G."/>
            <person name="Symeonidi A."/>
            <person name="Weissenbach J."/>
            <person name="Zambounis A."/>
            <person name="Wincker P."/>
            <person name="Boyen C."/>
        </authorList>
    </citation>
    <scope>NUCLEOTIDE SEQUENCE [LARGE SCALE GENOMIC DNA]</scope>
    <source>
        <strain evidence="4">cv. Stackhouse</strain>
    </source>
</reference>
<dbReference type="GeneID" id="17320538"/>
<keyword evidence="4" id="KW-1185">Reference proteome</keyword>
<dbReference type="OrthoDB" id="99432at2759"/>
<dbReference type="Proteomes" id="UP000012073">
    <property type="component" value="Unassembled WGS sequence"/>
</dbReference>
<feature type="domain" description="DUF6818" evidence="2">
    <location>
        <begin position="79"/>
        <end position="156"/>
    </location>
</feature>
<feature type="compositionally biased region" description="Polar residues" evidence="1">
    <location>
        <begin position="148"/>
        <end position="161"/>
    </location>
</feature>
<sequence length="266" mass="28768">MASLLDASDPPSQATPFPQPPSTPNSPRIPKKRSTPDQEELSTGEGSNKKAKKSRAGVPNYNKEDIDALLDFTSEAESLGANHWAWVAQKFSRWAKANERPVRDGDSLKHKFDKLANTKKKTGDPSCPPHVRRAKHIARDILNKCAATSVSGDSSDGNQEANAGESDKAGTGGDSGKVVGERARKRDTGATGVAKAQQIEERYLEHVAEISACVQTISKAFESSESTNLTQSSVVSIVRHEVQESMRPTNALLSEMMSIIRSQSNK</sequence>
<organism evidence="3 4">
    <name type="scientific">Chondrus crispus</name>
    <name type="common">Carrageen Irish moss</name>
    <name type="synonym">Polymorpha crispa</name>
    <dbReference type="NCBI Taxonomy" id="2769"/>
    <lineage>
        <taxon>Eukaryota</taxon>
        <taxon>Rhodophyta</taxon>
        <taxon>Florideophyceae</taxon>
        <taxon>Rhodymeniophycidae</taxon>
        <taxon>Gigartinales</taxon>
        <taxon>Gigartinaceae</taxon>
        <taxon>Chondrus</taxon>
    </lineage>
</organism>
<accession>R7Q5B2</accession>
<dbReference type="Pfam" id="PF20681">
    <property type="entry name" value="DUF6818"/>
    <property type="match status" value="1"/>
</dbReference>
<dbReference type="PANTHER" id="PTHR34409">
    <property type="entry name" value="SET DOMAIN-CONTAINING PROTEIN"/>
    <property type="match status" value="1"/>
</dbReference>
<dbReference type="Gramene" id="CDF33018">
    <property type="protein sequence ID" value="CDF33018"/>
    <property type="gene ID" value="CHC_T00001848001"/>
</dbReference>
<name>R7Q5B2_CHOCR</name>
<gene>
    <name evidence="3" type="ORF">CHC_T00001848001</name>
</gene>
<dbReference type="PANTHER" id="PTHR34409:SF1">
    <property type="entry name" value="MYB-LIKE DOMAIN-CONTAINING PROTEIN"/>
    <property type="match status" value="1"/>
</dbReference>